<dbReference type="RefSeq" id="YP_010652337.1">
    <property type="nucleotide sequence ID" value="NC_070786.1"/>
</dbReference>
<dbReference type="KEGG" id="vg:77928127"/>
<dbReference type="GeneID" id="77928127"/>
<dbReference type="Proteomes" id="UP000503454">
    <property type="component" value="Segment"/>
</dbReference>
<keyword evidence="2" id="KW-1185">Reference proteome</keyword>
<reference evidence="1 2" key="1">
    <citation type="submission" date="2020-02" db="EMBL/GenBank/DDBJ databases">
        <authorList>
            <person name="Yaqubi I.B."/>
            <person name="Almaguer A.N."/>
            <person name="Torres S.A."/>
            <person name="Nayek S."/>
            <person name="Bhuiyan S."/>
            <person name="Hughes L.E."/>
            <person name="Garlena R.A."/>
            <person name="Russell D.A."/>
            <person name="Pope W.H."/>
            <person name="Jacobs-Sera D."/>
            <person name="Hatfull G.F."/>
        </authorList>
    </citation>
    <scope>NUCLEOTIDE SEQUENCE [LARGE SCALE GENOMIC DNA]</scope>
</reference>
<accession>A0A6G8R332</accession>
<sequence>MTTPTGPISVTITTGEPETFAVTQAPAPGLSLATTGPQGTPGTKIHSVAGAPSNSVGLVGDFALDSNTGRLYGPKESTGWPTWSQIPPLTGAGWTLNGFANLVGDDTYLTSAGEGFGAGTAWSTNVQPSELDVTFEMEMSGGTGADGITFAFANSSTADTFVGGGGGDLGLVGADAVAVAFDTAAGSRARIVTTTATAMTTVYTYPGVLSLRAAPVTVRVKYESGRLYVWVDGVEIFNPPVSIAADSRIGWTGSNGGSDDNHIIRNVQFAPTGGLSLVGEAGPQGPQGDTGPQGAGVLVLNAGDPVPGGTSVGTVILRRA</sequence>
<dbReference type="InterPro" id="IPR013320">
    <property type="entry name" value="ConA-like_dom_sf"/>
</dbReference>
<dbReference type="SUPFAM" id="SSF49899">
    <property type="entry name" value="Concanavalin A-like lectins/glucanases"/>
    <property type="match status" value="1"/>
</dbReference>
<dbReference type="Gene3D" id="2.60.120.200">
    <property type="match status" value="1"/>
</dbReference>
<gene>
    <name evidence="1" type="primary">26</name>
    <name evidence="1" type="ORF">SEA_MUNTAHA_26</name>
</gene>
<proteinExistence type="predicted"/>
<evidence type="ECO:0000313" key="2">
    <source>
        <dbReference type="Proteomes" id="UP000503454"/>
    </source>
</evidence>
<organism evidence="1 2">
    <name type="scientific">Streptomyces phage Muntaha</name>
    <dbReference type="NCBI Taxonomy" id="2713269"/>
    <lineage>
        <taxon>Viruses</taxon>
        <taxon>Duplodnaviria</taxon>
        <taxon>Heunggongvirae</taxon>
        <taxon>Uroviricota</taxon>
        <taxon>Caudoviricetes</taxon>
        <taxon>Stanwilliamsviridae</taxon>
        <taxon>Loccivirinae</taxon>
        <taxon>Wakandavirus</taxon>
        <taxon>Wakandavirus muntaha</taxon>
    </lineage>
</organism>
<evidence type="ECO:0000313" key="1">
    <source>
        <dbReference type="EMBL" id="QIN94583.1"/>
    </source>
</evidence>
<dbReference type="EMBL" id="MT024872">
    <property type="protein sequence ID" value="QIN94583.1"/>
    <property type="molecule type" value="Genomic_DNA"/>
</dbReference>
<name>A0A6G8R332_9CAUD</name>
<protein>
    <submittedName>
        <fullName evidence="1">Uncharacterized protein</fullName>
    </submittedName>
</protein>